<reference evidence="2" key="1">
    <citation type="submission" date="2016-10" db="EMBL/GenBank/DDBJ databases">
        <authorList>
            <person name="Varghese N."/>
            <person name="Submissions S."/>
        </authorList>
    </citation>
    <scope>NUCLEOTIDE SEQUENCE [LARGE SCALE GENOMIC DNA]</scope>
    <source>
        <strain evidence="2">CGMCC 4.3516</strain>
    </source>
</reference>
<evidence type="ECO:0000313" key="1">
    <source>
        <dbReference type="EMBL" id="SDD94006.1"/>
    </source>
</evidence>
<dbReference type="EMBL" id="FNAD01000009">
    <property type="protein sequence ID" value="SDD94006.1"/>
    <property type="molecule type" value="Genomic_DNA"/>
</dbReference>
<organism evidence="1 2">
    <name type="scientific">Glycomyces harbinensis</name>
    <dbReference type="NCBI Taxonomy" id="58114"/>
    <lineage>
        <taxon>Bacteria</taxon>
        <taxon>Bacillati</taxon>
        <taxon>Actinomycetota</taxon>
        <taxon>Actinomycetes</taxon>
        <taxon>Glycomycetales</taxon>
        <taxon>Glycomycetaceae</taxon>
        <taxon>Glycomyces</taxon>
    </lineage>
</organism>
<keyword evidence="2" id="KW-1185">Reference proteome</keyword>
<name>A0A1G6YWN9_9ACTN</name>
<dbReference type="STRING" id="58114.SAMN05216270_109180"/>
<protein>
    <submittedName>
        <fullName evidence="1">Uncharacterized protein</fullName>
    </submittedName>
</protein>
<dbReference type="AlphaFoldDB" id="A0A1G6YWN9"/>
<gene>
    <name evidence="1" type="ORF">SAMN05216270_109180</name>
</gene>
<dbReference type="OrthoDB" id="3830496at2"/>
<proteinExistence type="predicted"/>
<evidence type="ECO:0000313" key="2">
    <source>
        <dbReference type="Proteomes" id="UP000198949"/>
    </source>
</evidence>
<dbReference type="Proteomes" id="UP000198949">
    <property type="component" value="Unassembled WGS sequence"/>
</dbReference>
<sequence>MTTAIATPDRPDWFDAEPTFADLDAIEIEWPRIERDLAELDRALTGPNPERFVAFDIDRALGDTVAPGFPTFSLS</sequence>
<dbReference type="RefSeq" id="WP_091037481.1">
    <property type="nucleotide sequence ID" value="NZ_FNAD01000009.1"/>
</dbReference>
<accession>A0A1G6YWN9</accession>